<comment type="caution">
    <text evidence="2">The sequence shown here is derived from an EMBL/GenBank/DDBJ whole genome shotgun (WGS) entry which is preliminary data.</text>
</comment>
<organism evidence="2 3">
    <name type="scientific">Parasedimentitalea huanghaiensis</name>
    <dbReference type="NCBI Taxonomy" id="2682100"/>
    <lineage>
        <taxon>Bacteria</taxon>
        <taxon>Pseudomonadati</taxon>
        <taxon>Pseudomonadota</taxon>
        <taxon>Alphaproteobacteria</taxon>
        <taxon>Rhodobacterales</taxon>
        <taxon>Paracoccaceae</taxon>
        <taxon>Parasedimentitalea</taxon>
    </lineage>
</organism>
<evidence type="ECO:0000313" key="3">
    <source>
        <dbReference type="Proteomes" id="UP000478892"/>
    </source>
</evidence>
<dbReference type="Gene3D" id="2.40.160.20">
    <property type="match status" value="1"/>
</dbReference>
<proteinExistence type="predicted"/>
<name>A0A6L6WKB0_9RHOB</name>
<keyword evidence="1" id="KW-0732">Signal</keyword>
<reference evidence="2 3" key="1">
    <citation type="submission" date="2019-12" db="EMBL/GenBank/DDBJ databases">
        <authorList>
            <person name="Zhang Y.-J."/>
        </authorList>
    </citation>
    <scope>NUCLEOTIDE SEQUENCE [LARGE SCALE GENOMIC DNA]</scope>
    <source>
        <strain evidence="2 3">CY05</strain>
    </source>
</reference>
<dbReference type="InterPro" id="IPR018550">
    <property type="entry name" value="Lipid-A_deacylase-rel"/>
</dbReference>
<keyword evidence="3" id="KW-1185">Reference proteome</keyword>
<gene>
    <name evidence="2" type="ORF">GO984_20840</name>
</gene>
<accession>A0A6L6WKB0</accession>
<protein>
    <submittedName>
        <fullName evidence="2">Acyloxyacyl hydrolase</fullName>
    </submittedName>
</protein>
<dbReference type="GO" id="GO:0016787">
    <property type="term" value="F:hydrolase activity"/>
    <property type="evidence" value="ECO:0007669"/>
    <property type="project" value="UniProtKB-KW"/>
</dbReference>
<feature type="chain" id="PRO_5027033025" evidence="1">
    <location>
        <begin position="20"/>
        <end position="163"/>
    </location>
</feature>
<dbReference type="Proteomes" id="UP000478892">
    <property type="component" value="Unassembled WGS sequence"/>
</dbReference>
<dbReference type="Pfam" id="PF09411">
    <property type="entry name" value="PagL"/>
    <property type="match status" value="1"/>
</dbReference>
<dbReference type="EMBL" id="WQLV01000018">
    <property type="protein sequence ID" value="MVO18273.1"/>
    <property type="molecule type" value="Genomic_DNA"/>
</dbReference>
<evidence type="ECO:0000313" key="2">
    <source>
        <dbReference type="EMBL" id="MVO18273.1"/>
    </source>
</evidence>
<feature type="signal peptide" evidence="1">
    <location>
        <begin position="1"/>
        <end position="19"/>
    </location>
</feature>
<sequence>MKKLLSFALFLSFLSPAYSQEWVVGSGFADFSNGQSKDTAIISAEYHSAYFHRRKRLELGWGAAVSVFGTGDVHLGGGLVGTVDLGHRWFGEVSVMPGVYAHRKVENDLGSAFEIRSLVSVGRRLKNGSAVSVALTHKSNASTATNNPGVNALLVRWHLPIER</sequence>
<dbReference type="AlphaFoldDB" id="A0A6L6WKB0"/>
<dbReference type="RefSeq" id="WP_157024488.1">
    <property type="nucleotide sequence ID" value="NZ_WQLV01000018.1"/>
</dbReference>
<evidence type="ECO:0000256" key="1">
    <source>
        <dbReference type="SAM" id="SignalP"/>
    </source>
</evidence>
<keyword evidence="2" id="KW-0378">Hydrolase</keyword>